<organism evidence="1 2">
    <name type="scientific">Plantibacter flavus</name>
    <dbReference type="NCBI Taxonomy" id="150123"/>
    <lineage>
        <taxon>Bacteria</taxon>
        <taxon>Bacillati</taxon>
        <taxon>Actinomycetota</taxon>
        <taxon>Actinomycetes</taxon>
        <taxon>Micrococcales</taxon>
        <taxon>Microbacteriaceae</taxon>
        <taxon>Plantibacter</taxon>
    </lineage>
</organism>
<protein>
    <submittedName>
        <fullName evidence="1">Uncharacterized protein</fullName>
    </submittedName>
</protein>
<name>A0A3N2BLI4_9MICO</name>
<dbReference type="RefSeq" id="WP_085514149.1">
    <property type="nucleotide sequence ID" value="NZ_FXAP01000007.1"/>
</dbReference>
<evidence type="ECO:0000313" key="2">
    <source>
        <dbReference type="Proteomes" id="UP000266915"/>
    </source>
</evidence>
<comment type="caution">
    <text evidence="1">The sequence shown here is derived from an EMBL/GenBank/DDBJ whole genome shotgun (WGS) entry which is preliminary data.</text>
</comment>
<sequence length="183" mass="20075">MTLTEEPWYQQLRLQWKPAHVKLLLVAESAPDSGAAAATERRFFYAPMVSRADNLFRGVILALYGAKVTTGDDRTPWLTRLRDDGVWLIDLAPFPVNNLSSGDRRRALLEHAPARTREILDLAPDGIVICHAPTFRALAPALVAAGAPLLHDEAIPFPLGNFRARFAAEVREAVASLGLKGSQ</sequence>
<dbReference type="Proteomes" id="UP000266915">
    <property type="component" value="Unassembled WGS sequence"/>
</dbReference>
<evidence type="ECO:0000313" key="1">
    <source>
        <dbReference type="EMBL" id="ROR76068.1"/>
    </source>
</evidence>
<proteinExistence type="predicted"/>
<reference evidence="1 2" key="1">
    <citation type="submission" date="2018-11" db="EMBL/GenBank/DDBJ databases">
        <title>Sequencing the genomes of 1000 actinobacteria strains.</title>
        <authorList>
            <person name="Klenk H.-P."/>
        </authorList>
    </citation>
    <scope>NUCLEOTIDE SEQUENCE [LARGE SCALE GENOMIC DNA]</scope>
    <source>
        <strain evidence="1 2">DSM 14012</strain>
    </source>
</reference>
<dbReference type="AlphaFoldDB" id="A0A3N2BLI4"/>
<dbReference type="EMBL" id="RKHL01000002">
    <property type="protein sequence ID" value="ROR76068.1"/>
    <property type="molecule type" value="Genomic_DNA"/>
</dbReference>
<keyword evidence="2" id="KW-1185">Reference proteome</keyword>
<accession>A0A3N2BLI4</accession>
<gene>
    <name evidence="1" type="ORF">EDD42_4021</name>
</gene>